<evidence type="ECO:0000256" key="1">
    <source>
        <dbReference type="ARBA" id="ARBA00007228"/>
    </source>
</evidence>
<dbReference type="AlphaFoldDB" id="A0A081QWV0"/>
<evidence type="ECO:0000259" key="4">
    <source>
        <dbReference type="SMART" id="SM00967"/>
    </source>
</evidence>
<dbReference type="Pfam" id="PF00588">
    <property type="entry name" value="SpoU_methylase"/>
    <property type="match status" value="1"/>
</dbReference>
<dbReference type="CDD" id="cd18095">
    <property type="entry name" value="SpoU-like_rRNA-MTase"/>
    <property type="match status" value="1"/>
</dbReference>
<keyword evidence="2 5" id="KW-0489">Methyltransferase</keyword>
<comment type="caution">
    <text evidence="5">The sequence shown here is derived from an EMBL/GenBank/DDBJ whole genome shotgun (WGS) entry which is preliminary data.</text>
</comment>
<name>A0A081QWV0_STRMT</name>
<dbReference type="InterPro" id="IPR029026">
    <property type="entry name" value="tRNA_m1G_MTases_N"/>
</dbReference>
<dbReference type="InterPro" id="IPR053888">
    <property type="entry name" value="MRM3-like_sub_bind"/>
</dbReference>
<dbReference type="SUPFAM" id="SSF55315">
    <property type="entry name" value="L30e-like"/>
    <property type="match status" value="1"/>
</dbReference>
<dbReference type="GO" id="GO:0003723">
    <property type="term" value="F:RNA binding"/>
    <property type="evidence" value="ECO:0007669"/>
    <property type="project" value="InterPro"/>
</dbReference>
<evidence type="ECO:0000313" key="6">
    <source>
        <dbReference type="Proteomes" id="UP000028089"/>
    </source>
</evidence>
<dbReference type="RefSeq" id="WP_042750022.1">
    <property type="nucleotide sequence ID" value="NZ_JPFY01000010.1"/>
</dbReference>
<dbReference type="Pfam" id="PF22435">
    <property type="entry name" value="MRM3-like_sub_bind"/>
    <property type="match status" value="1"/>
</dbReference>
<proteinExistence type="inferred from homology"/>
<dbReference type="Gene3D" id="3.30.1330.30">
    <property type="match status" value="1"/>
</dbReference>
<reference evidence="5 6" key="1">
    <citation type="submission" date="2014-05" db="EMBL/GenBank/DDBJ databases">
        <authorList>
            <person name="Daugherty S.C."/>
            <person name="Tallon L.J."/>
            <person name="Sadzewicz L."/>
            <person name="Kilian M."/>
            <person name="Tettelin H."/>
        </authorList>
    </citation>
    <scope>NUCLEOTIDE SEQUENCE [LARGE SCALE GENOMIC DNA]</scope>
    <source>
        <strain evidence="5 6">SK578</strain>
    </source>
</reference>
<dbReference type="Gene3D" id="3.40.1280.10">
    <property type="match status" value="1"/>
</dbReference>
<dbReference type="InterPro" id="IPR029028">
    <property type="entry name" value="Alpha/beta_knot_MTases"/>
</dbReference>
<dbReference type="PANTHER" id="PTHR43191">
    <property type="entry name" value="RRNA METHYLTRANSFERASE 3"/>
    <property type="match status" value="1"/>
</dbReference>
<dbReference type="GO" id="GO:0032259">
    <property type="term" value="P:methylation"/>
    <property type="evidence" value="ECO:0007669"/>
    <property type="project" value="UniProtKB-KW"/>
</dbReference>
<dbReference type="InterPro" id="IPR001537">
    <property type="entry name" value="SpoU_MeTrfase"/>
</dbReference>
<dbReference type="InterPro" id="IPR013123">
    <property type="entry name" value="SpoU_subst-bd"/>
</dbReference>
<evidence type="ECO:0000256" key="3">
    <source>
        <dbReference type="ARBA" id="ARBA00022679"/>
    </source>
</evidence>
<dbReference type="SUPFAM" id="SSF75217">
    <property type="entry name" value="alpha/beta knot"/>
    <property type="match status" value="1"/>
</dbReference>
<sequence length="246" mass="27045">MTIITSKANSVVKNAKKLHQKKYRKSSYLIEGWHLFEEAVQAGVMIEKIFALESYRDQLAIFPQTVWVSEDILLDLADSQTPQGIVAVVQKEEIGQVDLSQGKFLFLEDVQDPGNVGTIIRTADAAGFTGVIVSDKSADIYSLKTLRSMQGSHFHLPIYRMSSQRLLKEAKEAAIPVLATTLSKDSVDYRELPPIENFVLVMGNEGQGISPLMAESADQLVHISMKGQAESLNVAVAAGILIFHLS</sequence>
<feature type="domain" description="RNA 2-O ribose methyltransferase substrate binding" evidence="4">
    <location>
        <begin position="29"/>
        <end position="95"/>
    </location>
</feature>
<dbReference type="GO" id="GO:0005737">
    <property type="term" value="C:cytoplasm"/>
    <property type="evidence" value="ECO:0007669"/>
    <property type="project" value="UniProtKB-ARBA"/>
</dbReference>
<evidence type="ECO:0000256" key="2">
    <source>
        <dbReference type="ARBA" id="ARBA00022603"/>
    </source>
</evidence>
<comment type="similarity">
    <text evidence="1">Belongs to the class IV-like SAM-binding methyltransferase superfamily. RNA methyltransferase TrmH family.</text>
</comment>
<accession>A0A081QWV0</accession>
<dbReference type="EMBL" id="JPFY01000010">
    <property type="protein sequence ID" value="KEQ47423.1"/>
    <property type="molecule type" value="Genomic_DNA"/>
</dbReference>
<evidence type="ECO:0000313" key="5">
    <source>
        <dbReference type="EMBL" id="KEQ47423.1"/>
    </source>
</evidence>
<dbReference type="PATRIC" id="fig|28037.93.peg.255"/>
<protein>
    <submittedName>
        <fullName evidence="5">RNA 2'-O ribose methyltransferase substrate binding family protein</fullName>
    </submittedName>
</protein>
<dbReference type="Proteomes" id="UP000028089">
    <property type="component" value="Unassembled WGS sequence"/>
</dbReference>
<dbReference type="SMART" id="SM00967">
    <property type="entry name" value="SpoU_sub_bind"/>
    <property type="match status" value="1"/>
</dbReference>
<dbReference type="InterPro" id="IPR051259">
    <property type="entry name" value="rRNA_Methyltransferase"/>
</dbReference>
<dbReference type="PANTHER" id="PTHR43191:SF2">
    <property type="entry name" value="RRNA METHYLTRANSFERASE 3, MITOCHONDRIAL"/>
    <property type="match status" value="1"/>
</dbReference>
<gene>
    <name evidence="5" type="ORF">SK578_0266</name>
</gene>
<dbReference type="InterPro" id="IPR029064">
    <property type="entry name" value="Ribosomal_eL30-like_sf"/>
</dbReference>
<keyword evidence="3 5" id="KW-0808">Transferase</keyword>
<organism evidence="5 6">
    <name type="scientific">Streptococcus mitis</name>
    <dbReference type="NCBI Taxonomy" id="28037"/>
    <lineage>
        <taxon>Bacteria</taxon>
        <taxon>Bacillati</taxon>
        <taxon>Bacillota</taxon>
        <taxon>Bacilli</taxon>
        <taxon>Lactobacillales</taxon>
        <taxon>Streptococcaceae</taxon>
        <taxon>Streptococcus</taxon>
        <taxon>Streptococcus mitis group</taxon>
    </lineage>
</organism>
<dbReference type="GO" id="GO:0008173">
    <property type="term" value="F:RNA methyltransferase activity"/>
    <property type="evidence" value="ECO:0007669"/>
    <property type="project" value="InterPro"/>
</dbReference>
<dbReference type="GO" id="GO:0006396">
    <property type="term" value="P:RNA processing"/>
    <property type="evidence" value="ECO:0007669"/>
    <property type="project" value="InterPro"/>
</dbReference>